<sequence>MRSLGGGKRMRLRKPALVAVSAVAVIAAICGVLLSTQAAFTARTTGATLPITAGRLAVELTTSSGTREPVSVDLSEVGPEMMWPEADSLPISLDNTGDLDCVLTRLETVEVRDGGPEGAPQLSRVLEVAVSGDPAQDWHDPALEWHRVATEAEPEGRSIASELGDLPVGATRTLYLKVRFGADEAAAYSASTAAFRLVVTVRQLL</sequence>
<accession>A0A4R6UY38</accession>
<reference evidence="1 2" key="1">
    <citation type="submission" date="2019-03" db="EMBL/GenBank/DDBJ databases">
        <title>Genomic Encyclopedia of Type Strains, Phase IV (KMG-IV): sequencing the most valuable type-strain genomes for metagenomic binning, comparative biology and taxonomic classification.</title>
        <authorList>
            <person name="Goeker M."/>
        </authorList>
    </citation>
    <scope>NUCLEOTIDE SEQUENCE [LARGE SCALE GENOMIC DNA]</scope>
    <source>
        <strain evidence="1 2">DSM 46770</strain>
    </source>
</reference>
<proteinExistence type="predicted"/>
<evidence type="ECO:0000313" key="1">
    <source>
        <dbReference type="EMBL" id="TDQ52210.1"/>
    </source>
</evidence>
<gene>
    <name evidence="1" type="ORF">EV190_10740</name>
</gene>
<dbReference type="AlphaFoldDB" id="A0A4R6UY38"/>
<dbReference type="Proteomes" id="UP000295281">
    <property type="component" value="Unassembled WGS sequence"/>
</dbReference>
<protein>
    <submittedName>
        <fullName evidence="1">Uncharacterized protein</fullName>
    </submittedName>
</protein>
<name>A0A4R6UY38_9ACTN</name>
<keyword evidence="2" id="KW-1185">Reference proteome</keyword>
<comment type="caution">
    <text evidence="1">The sequence shown here is derived from an EMBL/GenBank/DDBJ whole genome shotgun (WGS) entry which is preliminary data.</text>
</comment>
<evidence type="ECO:0000313" key="2">
    <source>
        <dbReference type="Proteomes" id="UP000295281"/>
    </source>
</evidence>
<dbReference type="EMBL" id="SNYN01000007">
    <property type="protein sequence ID" value="TDQ52210.1"/>
    <property type="molecule type" value="Genomic_DNA"/>
</dbReference>
<organism evidence="1 2">
    <name type="scientific">Actinorugispora endophytica</name>
    <dbReference type="NCBI Taxonomy" id="1605990"/>
    <lineage>
        <taxon>Bacteria</taxon>
        <taxon>Bacillati</taxon>
        <taxon>Actinomycetota</taxon>
        <taxon>Actinomycetes</taxon>
        <taxon>Streptosporangiales</taxon>
        <taxon>Nocardiopsidaceae</taxon>
        <taxon>Actinorugispora</taxon>
    </lineage>
</organism>